<dbReference type="GO" id="GO:0006631">
    <property type="term" value="P:fatty acid metabolic process"/>
    <property type="evidence" value="ECO:0007669"/>
    <property type="project" value="TreeGrafter"/>
</dbReference>
<keyword evidence="2" id="KW-0436">Ligase</keyword>
<evidence type="ECO:0000313" key="6">
    <source>
        <dbReference type="Proteomes" id="UP000199158"/>
    </source>
</evidence>
<dbReference type="PANTHER" id="PTHR43201">
    <property type="entry name" value="ACYL-COA SYNTHETASE"/>
    <property type="match status" value="1"/>
</dbReference>
<dbReference type="Gene3D" id="2.30.38.10">
    <property type="entry name" value="Luciferase, Domain 3"/>
    <property type="match status" value="1"/>
</dbReference>
<dbReference type="InterPro" id="IPR020845">
    <property type="entry name" value="AMP-binding_CS"/>
</dbReference>
<evidence type="ECO:0000256" key="1">
    <source>
        <dbReference type="ARBA" id="ARBA00006432"/>
    </source>
</evidence>
<protein>
    <submittedName>
        <fullName evidence="5">Fatty-acyl-CoA synthase</fullName>
    </submittedName>
</protein>
<dbReference type="Proteomes" id="UP000199158">
    <property type="component" value="Unassembled WGS sequence"/>
</dbReference>
<keyword evidence="6" id="KW-1185">Reference proteome</keyword>
<evidence type="ECO:0000259" key="4">
    <source>
        <dbReference type="Pfam" id="PF13193"/>
    </source>
</evidence>
<dbReference type="Gene3D" id="3.30.300.30">
    <property type="match status" value="1"/>
</dbReference>
<feature type="domain" description="AMP-binding enzyme C-terminal" evidence="4">
    <location>
        <begin position="456"/>
        <end position="531"/>
    </location>
</feature>
<reference evidence="5 6" key="1">
    <citation type="submission" date="2016-10" db="EMBL/GenBank/DDBJ databases">
        <authorList>
            <person name="de Groot N.N."/>
        </authorList>
    </citation>
    <scope>NUCLEOTIDE SEQUENCE [LARGE SCALE GENOMIC DNA]</scope>
    <source>
        <strain evidence="5 6">CGMCC 1.5070</strain>
    </source>
</reference>
<dbReference type="SUPFAM" id="SSF56801">
    <property type="entry name" value="Acetyl-CoA synthetase-like"/>
    <property type="match status" value="1"/>
</dbReference>
<dbReference type="InterPro" id="IPR000873">
    <property type="entry name" value="AMP-dep_synth/lig_dom"/>
</dbReference>
<organism evidence="5 6">
    <name type="scientific">Hydrogenoanaerobacterium saccharovorans</name>
    <dbReference type="NCBI Taxonomy" id="474960"/>
    <lineage>
        <taxon>Bacteria</taxon>
        <taxon>Bacillati</taxon>
        <taxon>Bacillota</taxon>
        <taxon>Clostridia</taxon>
        <taxon>Eubacteriales</taxon>
        <taxon>Oscillospiraceae</taxon>
        <taxon>Hydrogenoanaerobacterium</taxon>
    </lineage>
</organism>
<evidence type="ECO:0000313" key="5">
    <source>
        <dbReference type="EMBL" id="SEM62463.1"/>
    </source>
</evidence>
<evidence type="ECO:0000256" key="2">
    <source>
        <dbReference type="ARBA" id="ARBA00022598"/>
    </source>
</evidence>
<dbReference type="PROSITE" id="PS00455">
    <property type="entry name" value="AMP_BINDING"/>
    <property type="match status" value="1"/>
</dbReference>
<evidence type="ECO:0000259" key="3">
    <source>
        <dbReference type="Pfam" id="PF00501"/>
    </source>
</evidence>
<sequence length="556" mass="62343">MNELISITVGKQLEKVAREYPNAQAIKYTDRDYTRTWKEFNEECDKAAKGLLALGIRKGDKVAIWATNVPEWLIILFATAKIGAILVTVNTNYKEFELEYLLRQSDTKALILIDGFKDADYIGIINQICPTLASCAPGQYKDQMLPFLTTVIYAGSKKEAPAGMLHWNELFHVCEKISDDSLYMIGDALDPQDVINMQYTSGTTGFPKGVMLTHYNIINNGKSIGDCMKFTHDDKLCITVPFFHCFGLVLAIMACLTHSSSMVPIDAYSPIKVMNALQNEQCTAFHGVPTMYIGMLQHPEFRNFRFPRLRTGIMAGSPCPVKVMQQVVDEMGMHEITIAYGQTEASPVCTMTTTNDSLEHRVSTVGKTMPFVEAKIIDPETGEALPYNTPGEFCSRGYNTMRGYYKMQEATAQAIDKDGWLHTGDIATMDEQGYFKITGRIKDMIIRGGENIYPKEIEEFLYTHPAVSDVQVIGVPSTRYGEEIMACIILKEHATVTEDEVKEYVCSHMARHKVPSYVCFMDNFPMTASGKIQKFKMRENAIELLDLQNAAAIETA</sequence>
<dbReference type="FunFam" id="3.40.50.12780:FF:000003">
    <property type="entry name" value="Long-chain-fatty-acid--CoA ligase FadD"/>
    <property type="match status" value="1"/>
</dbReference>
<dbReference type="InterPro" id="IPR025110">
    <property type="entry name" value="AMP-bd_C"/>
</dbReference>
<proteinExistence type="inferred from homology"/>
<dbReference type="InterPro" id="IPR045851">
    <property type="entry name" value="AMP-bd_C_sf"/>
</dbReference>
<dbReference type="STRING" id="474960.SAMN05216180_0927"/>
<dbReference type="CDD" id="cd05917">
    <property type="entry name" value="FACL_like_2"/>
    <property type="match status" value="1"/>
</dbReference>
<dbReference type="Pfam" id="PF00501">
    <property type="entry name" value="AMP-binding"/>
    <property type="match status" value="1"/>
</dbReference>
<feature type="domain" description="AMP-dependent synthetase/ligase" evidence="3">
    <location>
        <begin position="13"/>
        <end position="405"/>
    </location>
</feature>
<comment type="similarity">
    <text evidence="1">Belongs to the ATP-dependent AMP-binding enzyme family.</text>
</comment>
<dbReference type="Pfam" id="PF13193">
    <property type="entry name" value="AMP-binding_C"/>
    <property type="match status" value="1"/>
</dbReference>
<name>A0A1H7ZVZ3_9FIRM</name>
<dbReference type="AlphaFoldDB" id="A0A1H7ZVZ3"/>
<gene>
    <name evidence="5" type="ORF">SAMN05216180_0927</name>
</gene>
<dbReference type="EMBL" id="FOCG01000001">
    <property type="protein sequence ID" value="SEM62463.1"/>
    <property type="molecule type" value="Genomic_DNA"/>
</dbReference>
<dbReference type="FunFam" id="3.30.300.30:FF:000008">
    <property type="entry name" value="2,3-dihydroxybenzoate-AMP ligase"/>
    <property type="match status" value="1"/>
</dbReference>
<dbReference type="RefSeq" id="WP_092752111.1">
    <property type="nucleotide sequence ID" value="NZ_FOCG01000001.1"/>
</dbReference>
<dbReference type="OrthoDB" id="9778383at2"/>
<accession>A0A1H7ZVZ3</accession>
<dbReference type="PANTHER" id="PTHR43201:SF5">
    <property type="entry name" value="MEDIUM-CHAIN ACYL-COA LIGASE ACSF2, MITOCHONDRIAL"/>
    <property type="match status" value="1"/>
</dbReference>
<dbReference type="GO" id="GO:0031956">
    <property type="term" value="F:medium-chain fatty acid-CoA ligase activity"/>
    <property type="evidence" value="ECO:0007669"/>
    <property type="project" value="TreeGrafter"/>
</dbReference>
<dbReference type="Gene3D" id="3.40.50.980">
    <property type="match status" value="2"/>
</dbReference>